<feature type="coiled-coil region" evidence="1">
    <location>
        <begin position="1084"/>
        <end position="1118"/>
    </location>
</feature>
<dbReference type="EMBL" id="JADGJQ010000003">
    <property type="protein sequence ID" value="KAJ3184704.1"/>
    <property type="molecule type" value="Genomic_DNA"/>
</dbReference>
<accession>A0AAD5TTD1</accession>
<evidence type="ECO:0000313" key="4">
    <source>
        <dbReference type="Proteomes" id="UP001212152"/>
    </source>
</evidence>
<evidence type="ECO:0000256" key="2">
    <source>
        <dbReference type="SAM" id="MobiDB-lite"/>
    </source>
</evidence>
<feature type="region of interest" description="Disordered" evidence="2">
    <location>
        <begin position="409"/>
        <end position="432"/>
    </location>
</feature>
<proteinExistence type="predicted"/>
<dbReference type="AlphaFoldDB" id="A0AAD5TTD1"/>
<sequence>MEHRASTTTDSSLLWEAEAPQHEPKRLSLLIDSYYDNDSWSAGPTEQDTVDEHLNLSYLLEAEFCCYQEEPAESEAEPLSHGVKQASVDRFLELRHLLDGEFGIPSPAASEYGANSFFAAGNLGGQVLADGTSPAEPYAKPQDLVDEHLKLSYSLEDHFRRARDASPPPTPQDTPAASGELTVSSELELGYTNKTDAAPQDTYEGLDNLADIDAHFALYSMLDQQALDHAPASCEQPLPSISVKQTDDHKHLALSYQLEDNFRDQSQADPVSRSLSDEQATIDAHLALSYLLEAAFRDHLQADAAASLASHEQAIVDAHYELSYALEAEFRDHLQAKAASRSVTEEQDAIDEHYALSYELETKFHSQLQANAASRAAYDVREIIDAHYALSYELEAGFKAQSRAKDAARSASDAQASSNEVEAESQDQHQANGFARSVSAEQPVIDAHYALSYELENAFKAQLQAATSEQHTALDKCCDESETLLGFEGQVVVDAHLALSYSLEREFISQLSAPRANLAPIDREVTSGVAAIRSRDASAPGPIPAHDITVPDPHERADVQYEQNDAHAAGFRLVPPLTSPKPVATIEMDLGPGGAVFHTLSTSSPAVSGAGNYQHDVDQHLRLSYAYESAFLRESLRLASSPARTEVANYQHDVDQHLHLSYAYESAFLRESLRSAFSSPAPLKVASYQQDVDQHLRLSYAYESAFLRESLRSASSPALTEVANYQQDVDQHLLLSYSHESAFLRESLRSAACPALTEVANYQQDVDQHLLLSYSHESAFLRESLRKGFNPTPSEVANCQQDVDQHLLLSYAYESVFLRKSLRLEEGLATVQAHQRQPSQEEDLWTLYASEDVHQRNASCSSSASSGSSTTATNSAGVDPRHAIAKEEDEIKPFVQSWTEEVQHLSTLAASLRSGRGRAAWKAYLAIPASDESIIIMRNHLAQKWGTKPRAEWVDELISIMEDELTGLRDNKPVAADAVREPPSASQQAHDPEKEELVAQAEQLKKILSRTEEIKSLVSLLGFTKSPHQPIASSAYQFDELMGALSILLSQAPGLASSLADTRKRLAARDEYLASTVASSARDMNGLQEMVTELRAANQELTEELQAERAGRRCVERELVRLERTRAIKPIVTSRRADTSPTDSSSVAAILSEFKKMSARVEALERDLQSAGGVSPSTESRPRHKPRIFIPASVNMTDKLDSPTPPASPPHLMSVCDIKTPSAYI</sequence>
<organism evidence="3 4">
    <name type="scientific">Geranomyces variabilis</name>
    <dbReference type="NCBI Taxonomy" id="109894"/>
    <lineage>
        <taxon>Eukaryota</taxon>
        <taxon>Fungi</taxon>
        <taxon>Fungi incertae sedis</taxon>
        <taxon>Chytridiomycota</taxon>
        <taxon>Chytridiomycota incertae sedis</taxon>
        <taxon>Chytridiomycetes</taxon>
        <taxon>Spizellomycetales</taxon>
        <taxon>Powellomycetaceae</taxon>
        <taxon>Geranomyces</taxon>
    </lineage>
</organism>
<evidence type="ECO:0000313" key="3">
    <source>
        <dbReference type="EMBL" id="KAJ3184704.1"/>
    </source>
</evidence>
<evidence type="ECO:0000256" key="1">
    <source>
        <dbReference type="SAM" id="Coils"/>
    </source>
</evidence>
<feature type="compositionally biased region" description="Low complexity" evidence="2">
    <location>
        <begin position="409"/>
        <end position="418"/>
    </location>
</feature>
<name>A0AAD5TTD1_9FUNG</name>
<protein>
    <submittedName>
        <fullName evidence="3">Uncharacterized protein</fullName>
    </submittedName>
</protein>
<comment type="caution">
    <text evidence="3">The sequence shown here is derived from an EMBL/GenBank/DDBJ whole genome shotgun (WGS) entry which is preliminary data.</text>
</comment>
<feature type="region of interest" description="Disordered" evidence="2">
    <location>
        <begin position="858"/>
        <end position="880"/>
    </location>
</feature>
<gene>
    <name evidence="3" type="ORF">HDU87_004108</name>
</gene>
<feature type="compositionally biased region" description="Low complexity" evidence="2">
    <location>
        <begin position="858"/>
        <end position="877"/>
    </location>
</feature>
<reference evidence="3" key="1">
    <citation type="submission" date="2020-05" db="EMBL/GenBank/DDBJ databases">
        <title>Phylogenomic resolution of chytrid fungi.</title>
        <authorList>
            <person name="Stajich J.E."/>
            <person name="Amses K."/>
            <person name="Simmons R."/>
            <person name="Seto K."/>
            <person name="Myers J."/>
            <person name="Bonds A."/>
            <person name="Quandt C.A."/>
            <person name="Barry K."/>
            <person name="Liu P."/>
            <person name="Grigoriev I."/>
            <person name="Longcore J.E."/>
            <person name="James T.Y."/>
        </authorList>
    </citation>
    <scope>NUCLEOTIDE SEQUENCE</scope>
    <source>
        <strain evidence="3">JEL0379</strain>
    </source>
</reference>
<feature type="region of interest" description="Disordered" evidence="2">
    <location>
        <begin position="161"/>
        <end position="180"/>
    </location>
</feature>
<keyword evidence="1" id="KW-0175">Coiled coil</keyword>
<dbReference type="Proteomes" id="UP001212152">
    <property type="component" value="Unassembled WGS sequence"/>
</dbReference>
<keyword evidence="4" id="KW-1185">Reference proteome</keyword>